<dbReference type="PANTHER" id="PTHR13789:SF215">
    <property type="entry name" value="FAD-BINDING DOMAIN-CONTAINING PROTEIN-RELATED"/>
    <property type="match status" value="1"/>
</dbReference>
<evidence type="ECO:0000256" key="1">
    <source>
        <dbReference type="ARBA" id="ARBA00007992"/>
    </source>
</evidence>
<dbReference type="PANTHER" id="PTHR13789">
    <property type="entry name" value="MONOOXYGENASE"/>
    <property type="match status" value="1"/>
</dbReference>
<dbReference type="InterPro" id="IPR002938">
    <property type="entry name" value="FAD-bd"/>
</dbReference>
<reference evidence="7" key="1">
    <citation type="submission" date="2021-07" db="EMBL/GenBank/DDBJ databases">
        <authorList>
            <person name="Branca A.L. A."/>
        </authorList>
    </citation>
    <scope>NUCLEOTIDE SEQUENCE</scope>
</reference>
<sequence length="386" mass="42781">MPLNIVVVGAGLGGLGAAIALNRQGHNVTVIEKSGFLNEVGAAIHVAPNATRILKRWGCNLDWLYPIHCEKLQVWDTNGKLLWTPVVTEEHRKALNVQDEWLLTHRVDLHNALRCTAAQVIDGRKVDIRLSSQVLSVSRCVIAIMGERREIVKTGQSCFRFLVPIEKMQENPLTSSMLERIGLNGVHVFASEDRRLVVYPCRGGRLLNCAGIYPPTSAEESGGDDMWHNAASVRQLVNTFRAFGEDLLEMCGMAEDVKLWSLASRDPAPTFVKGKLALIGDAAHPMLPHQGQGAAQAFEDAAALAGVLTADTTPEQLSQRLELYNKLRYSHSVTVMMMSRTNEERRAEMMDELRRYVPDAELPKDMFAFTWPSDPMTEAAQLVASE</sequence>
<protein>
    <recommendedName>
        <fullName evidence="6">FAD-binding domain-containing protein</fullName>
    </recommendedName>
</protein>
<evidence type="ECO:0000256" key="2">
    <source>
        <dbReference type="ARBA" id="ARBA00022630"/>
    </source>
</evidence>
<dbReference type="Gene3D" id="3.30.9.30">
    <property type="match status" value="1"/>
</dbReference>
<dbReference type="OrthoDB" id="78947at2759"/>
<keyword evidence="5" id="KW-0503">Monooxygenase</keyword>
<evidence type="ECO:0000313" key="7">
    <source>
        <dbReference type="EMBL" id="CAG8376781.1"/>
    </source>
</evidence>
<dbReference type="Gene3D" id="3.50.50.60">
    <property type="entry name" value="FAD/NAD(P)-binding domain"/>
    <property type="match status" value="2"/>
</dbReference>
<dbReference type="PRINTS" id="PR00420">
    <property type="entry name" value="RNGMNOXGNASE"/>
</dbReference>
<dbReference type="InterPro" id="IPR036188">
    <property type="entry name" value="FAD/NAD-bd_sf"/>
</dbReference>
<comment type="similarity">
    <text evidence="1">Belongs to the paxM FAD-dependent monooxygenase family.</text>
</comment>
<name>A0A9W4J5X9_9EURO</name>
<dbReference type="GO" id="GO:0071949">
    <property type="term" value="F:FAD binding"/>
    <property type="evidence" value="ECO:0007669"/>
    <property type="project" value="InterPro"/>
</dbReference>
<feature type="domain" description="FAD-binding" evidence="6">
    <location>
        <begin position="254"/>
        <end position="336"/>
    </location>
</feature>
<dbReference type="AlphaFoldDB" id="A0A9W4J5X9"/>
<evidence type="ECO:0000313" key="8">
    <source>
        <dbReference type="Proteomes" id="UP001152592"/>
    </source>
</evidence>
<evidence type="ECO:0000256" key="4">
    <source>
        <dbReference type="ARBA" id="ARBA00023002"/>
    </source>
</evidence>
<dbReference type="Proteomes" id="UP001152592">
    <property type="component" value="Unassembled WGS sequence"/>
</dbReference>
<gene>
    <name evidence="7" type="ORF">PSALAMII_LOCUS5251</name>
</gene>
<dbReference type="SUPFAM" id="SSF54373">
    <property type="entry name" value="FAD-linked reductases, C-terminal domain"/>
    <property type="match status" value="1"/>
</dbReference>
<dbReference type="Pfam" id="PF13450">
    <property type="entry name" value="NAD_binding_8"/>
    <property type="match status" value="1"/>
</dbReference>
<keyword evidence="2" id="KW-0285">Flavoprotein</keyword>
<organism evidence="7 8">
    <name type="scientific">Penicillium salamii</name>
    <dbReference type="NCBI Taxonomy" id="1612424"/>
    <lineage>
        <taxon>Eukaryota</taxon>
        <taxon>Fungi</taxon>
        <taxon>Dikarya</taxon>
        <taxon>Ascomycota</taxon>
        <taxon>Pezizomycotina</taxon>
        <taxon>Eurotiomycetes</taxon>
        <taxon>Eurotiomycetidae</taxon>
        <taxon>Eurotiales</taxon>
        <taxon>Aspergillaceae</taxon>
        <taxon>Penicillium</taxon>
    </lineage>
</organism>
<dbReference type="GO" id="GO:0004497">
    <property type="term" value="F:monooxygenase activity"/>
    <property type="evidence" value="ECO:0007669"/>
    <property type="project" value="UniProtKB-KW"/>
</dbReference>
<keyword evidence="4" id="KW-0560">Oxidoreductase</keyword>
<keyword evidence="3" id="KW-0274">FAD</keyword>
<dbReference type="SUPFAM" id="SSF51905">
    <property type="entry name" value="FAD/NAD(P)-binding domain"/>
    <property type="match status" value="1"/>
</dbReference>
<dbReference type="InterPro" id="IPR050493">
    <property type="entry name" value="FAD-dep_Monooxygenase_BioMet"/>
</dbReference>
<evidence type="ECO:0000256" key="5">
    <source>
        <dbReference type="ARBA" id="ARBA00023033"/>
    </source>
</evidence>
<dbReference type="EMBL" id="CAJVPD010000232">
    <property type="protein sequence ID" value="CAG8376781.1"/>
    <property type="molecule type" value="Genomic_DNA"/>
</dbReference>
<dbReference type="Pfam" id="PF01494">
    <property type="entry name" value="FAD_binding_3"/>
    <property type="match status" value="1"/>
</dbReference>
<evidence type="ECO:0000256" key="3">
    <source>
        <dbReference type="ARBA" id="ARBA00022827"/>
    </source>
</evidence>
<comment type="caution">
    <text evidence="7">The sequence shown here is derived from an EMBL/GenBank/DDBJ whole genome shotgun (WGS) entry which is preliminary data.</text>
</comment>
<evidence type="ECO:0000259" key="6">
    <source>
        <dbReference type="Pfam" id="PF01494"/>
    </source>
</evidence>
<accession>A0A9W4J5X9</accession>
<proteinExistence type="inferred from homology"/>